<name>A0A343JER6_9CLOT</name>
<dbReference type="AlphaFoldDB" id="A0A343JER6"/>
<dbReference type="KEGG" id="cia:BEN51_11160"/>
<feature type="transmembrane region" description="Helical" evidence="1">
    <location>
        <begin position="99"/>
        <end position="121"/>
    </location>
</feature>
<reference evidence="2 3" key="1">
    <citation type="submission" date="2016-08" db="EMBL/GenBank/DDBJ databases">
        <title>Complete Genome Sequence Of The Indigo Reducing Clostridium isatidis DSM15098.</title>
        <authorList>
            <person name="Little G.T."/>
            <person name="Minton N.P."/>
        </authorList>
    </citation>
    <scope>NUCLEOTIDE SEQUENCE [LARGE SCALE GENOMIC DNA]</scope>
    <source>
        <strain evidence="2 3">DSM 15098</strain>
    </source>
</reference>
<feature type="transmembrane region" description="Helical" evidence="1">
    <location>
        <begin position="133"/>
        <end position="153"/>
    </location>
</feature>
<dbReference type="Proteomes" id="UP000264883">
    <property type="component" value="Chromosome"/>
</dbReference>
<dbReference type="OrthoDB" id="1909635at2"/>
<feature type="transmembrane region" description="Helical" evidence="1">
    <location>
        <begin position="21"/>
        <end position="42"/>
    </location>
</feature>
<evidence type="ECO:0000256" key="1">
    <source>
        <dbReference type="SAM" id="Phobius"/>
    </source>
</evidence>
<dbReference type="RefSeq" id="WP_119866151.1">
    <property type="nucleotide sequence ID" value="NZ_CP016786.1"/>
</dbReference>
<proteinExistence type="predicted"/>
<sequence length="232" mass="26197">MNNILKILKYNFGKYNSGSSKLVYIIALIILNLSMSVTFIRIPFLSEFISAINIANIALFLLINLIASLVTFSKQISKEKGKLIFTLPIKSWEFIVAKYIEFIILQGSIVLIAYIMISLSGNFMSEVVKLTTLATAYGTTIAYIIITSYIVIFSSYIKKFWLCILTIIVGGGFIHGFVSNSIKFITKLFPYVYMKIGSFIEIDILYSLLNLVWIIALVIISITHLDKKLDII</sequence>
<feature type="transmembrane region" description="Helical" evidence="1">
    <location>
        <begin position="204"/>
        <end position="225"/>
    </location>
</feature>
<evidence type="ECO:0000313" key="2">
    <source>
        <dbReference type="EMBL" id="ASW44024.1"/>
    </source>
</evidence>
<feature type="transmembrane region" description="Helical" evidence="1">
    <location>
        <begin position="160"/>
        <end position="184"/>
    </location>
</feature>
<evidence type="ECO:0000313" key="3">
    <source>
        <dbReference type="Proteomes" id="UP000264883"/>
    </source>
</evidence>
<keyword evidence="1" id="KW-1133">Transmembrane helix</keyword>
<feature type="transmembrane region" description="Helical" evidence="1">
    <location>
        <begin position="48"/>
        <end position="72"/>
    </location>
</feature>
<keyword evidence="1" id="KW-0812">Transmembrane</keyword>
<accession>A0A343JER6</accession>
<protein>
    <submittedName>
        <fullName evidence="2">Uncharacterized protein</fullName>
    </submittedName>
</protein>
<keyword evidence="3" id="KW-1185">Reference proteome</keyword>
<keyword evidence="1" id="KW-0472">Membrane</keyword>
<dbReference type="EMBL" id="CP016786">
    <property type="protein sequence ID" value="ASW44024.1"/>
    <property type="molecule type" value="Genomic_DNA"/>
</dbReference>
<organism evidence="2 3">
    <name type="scientific">Clostridium isatidis</name>
    <dbReference type="NCBI Taxonomy" id="182773"/>
    <lineage>
        <taxon>Bacteria</taxon>
        <taxon>Bacillati</taxon>
        <taxon>Bacillota</taxon>
        <taxon>Clostridia</taxon>
        <taxon>Eubacteriales</taxon>
        <taxon>Clostridiaceae</taxon>
        <taxon>Clostridium</taxon>
    </lineage>
</organism>
<gene>
    <name evidence="2" type="ORF">BEN51_11160</name>
</gene>